<dbReference type="Proteomes" id="UP000809587">
    <property type="component" value="Unassembled WGS sequence"/>
</dbReference>
<keyword evidence="6 9" id="KW-0648">Protein biosynthesis</keyword>
<comment type="catalytic activity">
    <reaction evidence="8 9">
        <text>tRNA(Leu) + L-leucine + ATP = L-leucyl-tRNA(Leu) + AMP + diphosphate</text>
        <dbReference type="Rhea" id="RHEA:11688"/>
        <dbReference type="Rhea" id="RHEA-COMP:9613"/>
        <dbReference type="Rhea" id="RHEA-COMP:9622"/>
        <dbReference type="ChEBI" id="CHEBI:30616"/>
        <dbReference type="ChEBI" id="CHEBI:33019"/>
        <dbReference type="ChEBI" id="CHEBI:57427"/>
        <dbReference type="ChEBI" id="CHEBI:78442"/>
        <dbReference type="ChEBI" id="CHEBI:78494"/>
        <dbReference type="ChEBI" id="CHEBI:456215"/>
        <dbReference type="EC" id="6.1.1.4"/>
    </reaction>
</comment>
<feature type="domain" description="Methionyl/Leucyl tRNA synthetase" evidence="13">
    <location>
        <begin position="66"/>
        <end position="169"/>
    </location>
</feature>
<dbReference type="PANTHER" id="PTHR43740:SF2">
    <property type="entry name" value="LEUCINE--TRNA LIGASE, MITOCHONDRIAL"/>
    <property type="match status" value="1"/>
</dbReference>
<reference evidence="15 16" key="1">
    <citation type="submission" date="2021-02" db="EMBL/GenBank/DDBJ databases">
        <authorList>
            <person name="Lee D.-H."/>
        </authorList>
    </citation>
    <scope>NUCLEOTIDE SEQUENCE [LARGE SCALE GENOMIC DNA]</scope>
    <source>
        <strain evidence="15 16">MMS20-R2-29</strain>
    </source>
</reference>
<dbReference type="Pfam" id="PF09334">
    <property type="entry name" value="tRNA-synt_1g"/>
    <property type="match status" value="1"/>
</dbReference>
<feature type="binding site" evidence="9">
    <location>
        <position position="732"/>
    </location>
    <ligand>
        <name>ATP</name>
        <dbReference type="ChEBI" id="CHEBI:30616"/>
    </ligand>
</feature>
<evidence type="ECO:0000259" key="12">
    <source>
        <dbReference type="Pfam" id="PF08264"/>
    </source>
</evidence>
<dbReference type="InterPro" id="IPR002302">
    <property type="entry name" value="Leu-tRNA-ligase"/>
</dbReference>
<feature type="domain" description="Methionyl/Valyl/Leucyl/Isoleucyl-tRNA synthetase anticodon-binding" evidence="12">
    <location>
        <begin position="807"/>
        <end position="919"/>
    </location>
</feature>
<dbReference type="InterPro" id="IPR025709">
    <property type="entry name" value="Leu_tRNA-synth_edit"/>
</dbReference>
<evidence type="ECO:0000256" key="8">
    <source>
        <dbReference type="ARBA" id="ARBA00047469"/>
    </source>
</evidence>
<dbReference type="Gene3D" id="3.40.50.620">
    <property type="entry name" value="HUPs"/>
    <property type="match status" value="3"/>
</dbReference>
<comment type="similarity">
    <text evidence="1 9 10">Belongs to the class-I aminoacyl-tRNA synthetase family.</text>
</comment>
<dbReference type="EMBL" id="JAFEUO010000004">
    <property type="protein sequence ID" value="MBM7084149.1"/>
    <property type="molecule type" value="Genomic_DNA"/>
</dbReference>
<evidence type="ECO:0000256" key="5">
    <source>
        <dbReference type="ARBA" id="ARBA00022840"/>
    </source>
</evidence>
<keyword evidence="4 9" id="KW-0547">Nucleotide-binding</keyword>
<dbReference type="Pfam" id="PF08264">
    <property type="entry name" value="Anticodon_1"/>
    <property type="match status" value="1"/>
</dbReference>
<gene>
    <name evidence="9" type="primary">leuS</name>
    <name evidence="15" type="ORF">JQN84_16665</name>
</gene>
<keyword evidence="16" id="KW-1185">Reference proteome</keyword>
<keyword evidence="5 9" id="KW-0067">ATP-binding</keyword>
<dbReference type="SUPFAM" id="SSF52374">
    <property type="entry name" value="Nucleotidylyl transferase"/>
    <property type="match status" value="1"/>
</dbReference>
<feature type="short sequence motif" description="'KMSKS' region" evidence="9">
    <location>
        <begin position="729"/>
        <end position="733"/>
    </location>
</feature>
<evidence type="ECO:0000313" key="16">
    <source>
        <dbReference type="Proteomes" id="UP000809587"/>
    </source>
</evidence>
<evidence type="ECO:0000256" key="4">
    <source>
        <dbReference type="ARBA" id="ARBA00022741"/>
    </source>
</evidence>
<dbReference type="SUPFAM" id="SSF50677">
    <property type="entry name" value="ValRS/IleRS/LeuRS editing domain"/>
    <property type="match status" value="1"/>
</dbReference>
<evidence type="ECO:0000256" key="2">
    <source>
        <dbReference type="ARBA" id="ARBA00022490"/>
    </source>
</evidence>
<dbReference type="InterPro" id="IPR009080">
    <property type="entry name" value="tRNAsynth_Ia_anticodon-bd"/>
</dbReference>
<dbReference type="NCBIfam" id="TIGR00396">
    <property type="entry name" value="leuS_bact"/>
    <property type="match status" value="1"/>
</dbReference>
<evidence type="ECO:0000256" key="9">
    <source>
        <dbReference type="HAMAP-Rule" id="MF_00049"/>
    </source>
</evidence>
<evidence type="ECO:0000256" key="7">
    <source>
        <dbReference type="ARBA" id="ARBA00023146"/>
    </source>
</evidence>
<comment type="caution">
    <text evidence="9">Lacks conserved residue(s) required for the propagation of feature annotation.</text>
</comment>
<evidence type="ECO:0000256" key="3">
    <source>
        <dbReference type="ARBA" id="ARBA00022598"/>
    </source>
</evidence>
<dbReference type="GO" id="GO:0004823">
    <property type="term" value="F:leucine-tRNA ligase activity"/>
    <property type="evidence" value="ECO:0007669"/>
    <property type="project" value="UniProtKB-EC"/>
</dbReference>
<dbReference type="RefSeq" id="WP_204959282.1">
    <property type="nucleotide sequence ID" value="NZ_JAFEUO010000004.1"/>
</dbReference>
<dbReference type="InterPro" id="IPR013155">
    <property type="entry name" value="M/V/L/I-tRNA-synth_anticd-bd"/>
</dbReference>
<dbReference type="InterPro" id="IPR015413">
    <property type="entry name" value="Methionyl/Leucyl_tRNA_Synth"/>
</dbReference>
<comment type="subcellular location">
    <subcellularLocation>
        <location evidence="9">Cytoplasm</location>
    </subcellularLocation>
</comment>
<dbReference type="HAMAP" id="MF_00049_B">
    <property type="entry name" value="Leu_tRNA_synth_B"/>
    <property type="match status" value="1"/>
</dbReference>
<name>A0ABS2JFC4_9ACTN</name>
<dbReference type="InterPro" id="IPR009008">
    <property type="entry name" value="Val/Leu/Ile-tRNA-synth_edit"/>
</dbReference>
<sequence>MSETAAPAGDIPPYRYTAAMADEIERRWQDTWEREGTFHAPNPTGPLADPGHPRAGAEKLYVLDMFPYPSGAGLHVGHPLGYIGTDCFARYQRMAGRNVLHAMGFDAFGLPAEQYAVQTGTHPRTTTVANIERYRAQLRRLGLAHDDRRSVATIDTDFYRWTQWIFLQVYNSWYDPQARRARPIAELTAAFAAGDRPTPDGRAWAELSPAEQRRIVDDHRLAYVSQAPVNWCPGLGTVLANEEVTPDGRSDRGNFPVFKRNLKQWMMRITAYGDRLLDDLDTLDWPESIKLQQRNWIGRSTGAHIDFPTGTTDSGVAGGARIRVFTTRPDTIFGATYLVLAPEHELVDALTPDAWPDGTRDAWTGGHADPRAAVEAYRKAAAAKTDVERQADTKEKTGVFVGAYATHPVTGGQIPIFIADYVLAGYGTGAIMAVPAQDERDWAFAEVFELPIVRTVQPADGFDGQAWTGDGPAINSAAPERGLDLNGLGVADAKAATIAWLEANGHGVGAVTWRLRDWLFSRQRYWGEPFPIVYDATGTAIALPEEMLPVELPEVDDFSPKTFDPDDADSNPETPLSRRRDWVEVELDLGDGRKRYTRETNVMPQWAGSCWYELRYLDPTNSGRFVDPENEAYWMGPRAEGDCGGTDLYVGGAEHAVLHLLYARFWHKVLYDLGHVSSFEPFRKLFNQGMIQAYAFRDSRGTPVPAEEVVEVDGRWFHGEHEVTREYGKMGKSLRNVVTPDDMCAAYGADTFRVYEMSMGPLEVSRPWETRAVVGSYRFLQRVWRAVVDEQTGTLRVTDAPADEATRRLLHRVIDGVRTDMEGIRFNTAIAKLIELTNAVTRLEQTPREVAEPLVLMLAPFAPHVAEELWRMLGHDTSLAYADFPAADPALLVADTVTYPVQVNGKVRGRIEVPADAAQEAVRAAALEAVASALAGKEPRKVIVVPGRLVSVVA</sequence>
<keyword evidence="3 9" id="KW-0436">Ligase</keyword>
<evidence type="ECO:0000256" key="11">
    <source>
        <dbReference type="SAM" id="MobiDB-lite"/>
    </source>
</evidence>
<dbReference type="Gene3D" id="3.90.740.10">
    <property type="entry name" value="Valyl/Leucyl/Isoleucyl-tRNA synthetase, editing domain"/>
    <property type="match status" value="1"/>
</dbReference>
<organism evidence="15 16">
    <name type="scientific">Micromonospora humidisoli</name>
    <dbReference type="NCBI Taxonomy" id="2807622"/>
    <lineage>
        <taxon>Bacteria</taxon>
        <taxon>Bacillati</taxon>
        <taxon>Actinomycetota</taxon>
        <taxon>Actinomycetes</taxon>
        <taxon>Micromonosporales</taxon>
        <taxon>Micromonosporaceae</taxon>
        <taxon>Micromonospora</taxon>
    </lineage>
</organism>
<feature type="region of interest" description="Disordered" evidence="11">
    <location>
        <begin position="556"/>
        <end position="577"/>
    </location>
</feature>
<dbReference type="PROSITE" id="PS00178">
    <property type="entry name" value="AA_TRNA_LIGASE_I"/>
    <property type="match status" value="1"/>
</dbReference>
<keyword evidence="7 9" id="KW-0030">Aminoacyl-tRNA synthetase</keyword>
<dbReference type="EC" id="6.1.1.4" evidence="9"/>
<dbReference type="Pfam" id="PF13603">
    <property type="entry name" value="tRNA-synt_1_2"/>
    <property type="match status" value="1"/>
</dbReference>
<dbReference type="InterPro" id="IPR014729">
    <property type="entry name" value="Rossmann-like_a/b/a_fold"/>
</dbReference>
<protein>
    <recommendedName>
        <fullName evidence="9">Leucine--tRNA ligase</fullName>
        <ecNumber evidence="9">6.1.1.4</ecNumber>
    </recommendedName>
    <alternativeName>
        <fullName evidence="9">Leucyl-tRNA synthetase</fullName>
        <shortName evidence="9">LeuRS</shortName>
    </alternativeName>
</protein>
<dbReference type="PANTHER" id="PTHR43740">
    <property type="entry name" value="LEUCYL-TRNA SYNTHETASE"/>
    <property type="match status" value="1"/>
</dbReference>
<dbReference type="InterPro" id="IPR001412">
    <property type="entry name" value="aa-tRNA-synth_I_CS"/>
</dbReference>
<comment type="caution">
    <text evidence="15">The sequence shown here is derived from an EMBL/GenBank/DDBJ whole genome shotgun (WGS) entry which is preliminary data.</text>
</comment>
<dbReference type="Gene3D" id="1.10.730.10">
    <property type="entry name" value="Isoleucyl-tRNA Synthetase, Domain 1"/>
    <property type="match status" value="1"/>
</dbReference>
<dbReference type="PRINTS" id="PR00985">
    <property type="entry name" value="TRNASYNTHLEU"/>
</dbReference>
<accession>A0ABS2JFC4</accession>
<dbReference type="SUPFAM" id="SSF47323">
    <property type="entry name" value="Anticodon-binding domain of a subclass of class I aminoacyl-tRNA synthetases"/>
    <property type="match status" value="1"/>
</dbReference>
<evidence type="ECO:0000256" key="1">
    <source>
        <dbReference type="ARBA" id="ARBA00005594"/>
    </source>
</evidence>
<evidence type="ECO:0000259" key="14">
    <source>
        <dbReference type="Pfam" id="PF13603"/>
    </source>
</evidence>
<evidence type="ECO:0000259" key="13">
    <source>
        <dbReference type="Pfam" id="PF09334"/>
    </source>
</evidence>
<evidence type="ECO:0000313" key="15">
    <source>
        <dbReference type="EMBL" id="MBM7084149.1"/>
    </source>
</evidence>
<keyword evidence="2 9" id="KW-0963">Cytoplasm</keyword>
<feature type="domain" description="Leucyl-tRNA synthetase editing" evidence="14">
    <location>
        <begin position="294"/>
        <end position="496"/>
    </location>
</feature>
<proteinExistence type="inferred from homology"/>
<evidence type="ECO:0000256" key="10">
    <source>
        <dbReference type="RuleBase" id="RU363039"/>
    </source>
</evidence>
<evidence type="ECO:0000256" key="6">
    <source>
        <dbReference type="ARBA" id="ARBA00022917"/>
    </source>
</evidence>
<dbReference type="CDD" id="cd07958">
    <property type="entry name" value="Anticodon_Ia_Leu_BEm"/>
    <property type="match status" value="1"/>
</dbReference>